<keyword evidence="2" id="KW-1003">Cell membrane</keyword>
<evidence type="ECO:0000313" key="8">
    <source>
        <dbReference type="EMBL" id="WGH92165.1"/>
    </source>
</evidence>
<dbReference type="GO" id="GO:0005886">
    <property type="term" value="C:plasma membrane"/>
    <property type="evidence" value="ECO:0007669"/>
    <property type="project" value="UniProtKB-SubCell"/>
</dbReference>
<feature type="transmembrane region" description="Helical" evidence="7">
    <location>
        <begin position="58"/>
        <end position="81"/>
    </location>
</feature>
<keyword evidence="4 7" id="KW-1133">Transmembrane helix</keyword>
<evidence type="ECO:0000256" key="2">
    <source>
        <dbReference type="ARBA" id="ARBA00022475"/>
    </source>
</evidence>
<keyword evidence="5 7" id="KW-0472">Membrane</keyword>
<feature type="transmembrane region" description="Helical" evidence="7">
    <location>
        <begin position="222"/>
        <end position="242"/>
    </location>
</feature>
<feature type="region of interest" description="Disordered" evidence="6">
    <location>
        <begin position="354"/>
        <end position="374"/>
    </location>
</feature>
<name>A0AAJ6AF77_9MICC</name>
<dbReference type="EMBL" id="CP122566">
    <property type="protein sequence ID" value="WGH92165.1"/>
    <property type="molecule type" value="Genomic_DNA"/>
</dbReference>
<dbReference type="NCBIfam" id="TIGR00765">
    <property type="entry name" value="yihY_not_rbn"/>
    <property type="match status" value="1"/>
</dbReference>
<dbReference type="Pfam" id="PF03631">
    <property type="entry name" value="Virul_fac_BrkB"/>
    <property type="match status" value="1"/>
</dbReference>
<feature type="transmembrane region" description="Helical" evidence="7">
    <location>
        <begin position="165"/>
        <end position="187"/>
    </location>
</feature>
<dbReference type="PANTHER" id="PTHR30213:SF0">
    <property type="entry name" value="UPF0761 MEMBRANE PROTEIN YIHY"/>
    <property type="match status" value="1"/>
</dbReference>
<comment type="subcellular location">
    <subcellularLocation>
        <location evidence="1">Cell membrane</location>
        <topology evidence="1">Multi-pass membrane protein</topology>
    </subcellularLocation>
</comment>
<feature type="transmembrane region" description="Helical" evidence="7">
    <location>
        <begin position="254"/>
        <end position="278"/>
    </location>
</feature>
<feature type="transmembrane region" description="Helical" evidence="7">
    <location>
        <begin position="284"/>
        <end position="311"/>
    </location>
</feature>
<feature type="transmembrane region" description="Helical" evidence="7">
    <location>
        <begin position="123"/>
        <end position="144"/>
    </location>
</feature>
<accession>A0AAJ6AF77</accession>
<organism evidence="8 9">
    <name type="scientific">Auritidibacter ignavus</name>
    <dbReference type="NCBI Taxonomy" id="678932"/>
    <lineage>
        <taxon>Bacteria</taxon>
        <taxon>Bacillati</taxon>
        <taxon>Actinomycetota</taxon>
        <taxon>Actinomycetes</taxon>
        <taxon>Micrococcales</taxon>
        <taxon>Micrococcaceae</taxon>
        <taxon>Auritidibacter</taxon>
    </lineage>
</organism>
<evidence type="ECO:0000256" key="4">
    <source>
        <dbReference type="ARBA" id="ARBA00022989"/>
    </source>
</evidence>
<evidence type="ECO:0000256" key="6">
    <source>
        <dbReference type="SAM" id="MobiDB-lite"/>
    </source>
</evidence>
<dbReference type="Proteomes" id="UP001224674">
    <property type="component" value="Chromosome"/>
</dbReference>
<keyword evidence="3 7" id="KW-0812">Transmembrane</keyword>
<gene>
    <name evidence="8" type="ORF">QDX21_07435</name>
</gene>
<evidence type="ECO:0000256" key="1">
    <source>
        <dbReference type="ARBA" id="ARBA00004651"/>
    </source>
</evidence>
<evidence type="ECO:0000256" key="5">
    <source>
        <dbReference type="ARBA" id="ARBA00023136"/>
    </source>
</evidence>
<reference evidence="8 9" key="1">
    <citation type="submission" date="2023-03" db="EMBL/GenBank/DDBJ databases">
        <title>Complete genome sequences of several Auritidibacter ignavus strains isolated from ear infections.</title>
        <authorList>
            <person name="Baehr T."/>
            <person name="Baumhoegger A.M."/>
        </authorList>
    </citation>
    <scope>NUCLEOTIDE SEQUENCE [LARGE SCALE GENOMIC DNA]</scope>
    <source>
        <strain evidence="8 9">BABAE-6</strain>
    </source>
</reference>
<dbReference type="AlphaFoldDB" id="A0AAJ6AF77"/>
<keyword evidence="9" id="KW-1185">Reference proteome</keyword>
<dbReference type="RefSeq" id="WP_233242785.1">
    <property type="nucleotide sequence ID" value="NZ_CP122566.1"/>
</dbReference>
<evidence type="ECO:0000256" key="7">
    <source>
        <dbReference type="SAM" id="Phobius"/>
    </source>
</evidence>
<evidence type="ECO:0000313" key="9">
    <source>
        <dbReference type="Proteomes" id="UP001224674"/>
    </source>
</evidence>
<sequence length="374" mass="41065">MSARDDIVRVLNEDDRNQEYADPKLYKNSLSWSGRKYAFKRALKKFGTDGGTDLSAKLTYYTVLSMAPGLLAVFSMLSLVLSSNAEVIENMLDDVITQAVPEDYQALVQNLVETMMDSATGGVIALIIGVITALWSASAYVKAFSRNMNSIYGVAEGRTFIKKNLTMVLTTATVLVGVVVILISLALNRPLVDGLFGPIAEPLGLEGVLAFMTDTFLPLWAWLRYVVVALVLILVIAVMYHFTPNVQKPKFTWFSIGAVVVLVGSAIAGVAMAIYLTYFASYSSYGAVGTIMAVLFVLWIFNMVMLLGALIDHEMFRARQLESGIPAEVHVQLPPRDTAGAEKAKEDQDKLIEEARTLRRTMSNPLAPENRDVD</sequence>
<dbReference type="PANTHER" id="PTHR30213">
    <property type="entry name" value="INNER MEMBRANE PROTEIN YHJD"/>
    <property type="match status" value="1"/>
</dbReference>
<evidence type="ECO:0000256" key="3">
    <source>
        <dbReference type="ARBA" id="ARBA00022692"/>
    </source>
</evidence>
<protein>
    <submittedName>
        <fullName evidence="8">YihY/virulence factor BrkB family protein</fullName>
    </submittedName>
</protein>
<dbReference type="InterPro" id="IPR017039">
    <property type="entry name" value="Virul_fac_BrkB"/>
</dbReference>
<proteinExistence type="predicted"/>